<dbReference type="InterPro" id="IPR050966">
    <property type="entry name" value="Glutamyl_endopeptidase"/>
</dbReference>
<evidence type="ECO:0000259" key="4">
    <source>
        <dbReference type="PROSITE" id="PS50240"/>
    </source>
</evidence>
<dbReference type="InterPro" id="IPR009003">
    <property type="entry name" value="Peptidase_S1_PA"/>
</dbReference>
<keyword evidence="1 3" id="KW-0732">Signal</keyword>
<dbReference type="EC" id="3.4.21.19" evidence="5"/>
<evidence type="ECO:0000256" key="3">
    <source>
        <dbReference type="SAM" id="SignalP"/>
    </source>
</evidence>
<dbReference type="PRINTS" id="PR00722">
    <property type="entry name" value="CHYMOTRYPSIN"/>
</dbReference>
<dbReference type="Proteomes" id="UP000048949">
    <property type="component" value="Unassembled WGS sequence"/>
</dbReference>
<dbReference type="InterPro" id="IPR018114">
    <property type="entry name" value="TRYPSIN_HIS"/>
</dbReference>
<gene>
    <name evidence="5" type="primary">blaSE</name>
    <name evidence="5" type="ORF">NIG5292_01839</name>
</gene>
<protein>
    <submittedName>
        <fullName evidence="5">Glutamyl endopeptidase</fullName>
        <ecNumber evidence="5">3.4.21.19</ecNumber>
    </submittedName>
</protein>
<dbReference type="InterPro" id="IPR001254">
    <property type="entry name" value="Trypsin_dom"/>
</dbReference>
<dbReference type="EMBL" id="CVQV01000009">
    <property type="protein sequence ID" value="CRK75785.1"/>
    <property type="molecule type" value="Genomic_DNA"/>
</dbReference>
<keyword evidence="5" id="KW-0378">Hydrolase</keyword>
<feature type="compositionally biased region" description="Polar residues" evidence="2">
    <location>
        <begin position="245"/>
        <end position="262"/>
    </location>
</feature>
<proteinExistence type="predicted"/>
<feature type="signal peptide" evidence="3">
    <location>
        <begin position="1"/>
        <end position="19"/>
    </location>
</feature>
<dbReference type="PROSITE" id="PS50240">
    <property type="entry name" value="TRYPSIN_DOM"/>
    <property type="match status" value="1"/>
</dbReference>
<evidence type="ECO:0000256" key="1">
    <source>
        <dbReference type="ARBA" id="ARBA00022729"/>
    </source>
</evidence>
<dbReference type="InterPro" id="IPR001314">
    <property type="entry name" value="Peptidase_S1A"/>
</dbReference>
<dbReference type="RefSeq" id="WP_048599277.1">
    <property type="nucleotide sequence ID" value="NZ_CVPC01000009.1"/>
</dbReference>
<organism evidence="5 6">
    <name type="scientific">Nereida ignava</name>
    <dbReference type="NCBI Taxonomy" id="282199"/>
    <lineage>
        <taxon>Bacteria</taxon>
        <taxon>Pseudomonadati</taxon>
        <taxon>Pseudomonadota</taxon>
        <taxon>Alphaproteobacteria</taxon>
        <taxon>Rhodobacterales</taxon>
        <taxon>Roseobacteraceae</taxon>
        <taxon>Nereida</taxon>
    </lineage>
</organism>
<feature type="chain" id="PRO_5006712151" evidence="3">
    <location>
        <begin position="20"/>
        <end position="270"/>
    </location>
</feature>
<dbReference type="Pfam" id="PF00089">
    <property type="entry name" value="Trypsin"/>
    <property type="match status" value="1"/>
</dbReference>
<dbReference type="Gene3D" id="2.40.10.10">
    <property type="entry name" value="Trypsin-like serine proteases"/>
    <property type="match status" value="2"/>
</dbReference>
<dbReference type="SUPFAM" id="SSF50494">
    <property type="entry name" value="Trypsin-like serine proteases"/>
    <property type="match status" value="1"/>
</dbReference>
<dbReference type="OrthoDB" id="267336at2"/>
<dbReference type="PROSITE" id="PS00134">
    <property type="entry name" value="TRYPSIN_HIS"/>
    <property type="match status" value="1"/>
</dbReference>
<sequence length="270" mass="29038">MRFAFLLVSFFLSATFLLAEDTRLSQFQTGDDNRGFEGVGQLDIAGTGFCTGALITPQVVLTAAHCLFDKDSGTRIDHRTIRFLAGLRNGRAQSYRQVTRAVVAEGYDYSNATPTTRIRMDIALLELERPIRDTRVKPFLTDRLPMRGDNVGVVSYAHDRASAASIQEVCAVLGKQAGALVLSCEVDFGSSGAPIFQFQNGVAKIVSVVSAKAEMDGQGVSLGANLQQNLEGLASRLNAGEGQWKGQSGARSKTILSGQRSETGAKFIKP</sequence>
<name>A0A0U1NM27_9RHOB</name>
<keyword evidence="6" id="KW-1185">Reference proteome</keyword>
<evidence type="ECO:0000313" key="5">
    <source>
        <dbReference type="EMBL" id="CRK75785.1"/>
    </source>
</evidence>
<dbReference type="PANTHER" id="PTHR15462:SF8">
    <property type="entry name" value="SERINE PROTEASE"/>
    <property type="match status" value="1"/>
</dbReference>
<dbReference type="AlphaFoldDB" id="A0A0U1NM27"/>
<evidence type="ECO:0000313" key="6">
    <source>
        <dbReference type="Proteomes" id="UP000048949"/>
    </source>
</evidence>
<feature type="domain" description="Peptidase S1" evidence="4">
    <location>
        <begin position="49"/>
        <end position="244"/>
    </location>
</feature>
<accession>A0A0U1NM27</accession>
<reference evidence="5 6" key="1">
    <citation type="submission" date="2015-04" db="EMBL/GenBank/DDBJ databases">
        <authorList>
            <person name="Syromyatnikov M.Y."/>
            <person name="Popov V.N."/>
        </authorList>
    </citation>
    <scope>NUCLEOTIDE SEQUENCE [LARGE SCALE GENOMIC DNA]</scope>
    <source>
        <strain evidence="5 6">CECT 5292</strain>
    </source>
</reference>
<dbReference type="STRING" id="282199.GCA_001049735_01838"/>
<evidence type="ECO:0000256" key="2">
    <source>
        <dbReference type="SAM" id="MobiDB-lite"/>
    </source>
</evidence>
<dbReference type="GO" id="GO:0006508">
    <property type="term" value="P:proteolysis"/>
    <property type="evidence" value="ECO:0007669"/>
    <property type="project" value="InterPro"/>
</dbReference>
<dbReference type="InterPro" id="IPR043504">
    <property type="entry name" value="Peptidase_S1_PA_chymotrypsin"/>
</dbReference>
<feature type="region of interest" description="Disordered" evidence="2">
    <location>
        <begin position="241"/>
        <end position="270"/>
    </location>
</feature>
<dbReference type="PANTHER" id="PTHR15462">
    <property type="entry name" value="SERINE PROTEASE"/>
    <property type="match status" value="1"/>
</dbReference>
<dbReference type="SMART" id="SM00020">
    <property type="entry name" value="Tryp_SPc"/>
    <property type="match status" value="1"/>
</dbReference>
<dbReference type="GO" id="GO:0004252">
    <property type="term" value="F:serine-type endopeptidase activity"/>
    <property type="evidence" value="ECO:0007669"/>
    <property type="project" value="InterPro"/>
</dbReference>